<gene>
    <name evidence="1" type="ORF">IV38_GL001719</name>
    <name evidence="2" type="ORF">IV40_GL001836</name>
</gene>
<evidence type="ECO:0000313" key="4">
    <source>
        <dbReference type="Proteomes" id="UP000051751"/>
    </source>
</evidence>
<dbReference type="InterPro" id="IPR013321">
    <property type="entry name" value="Arc_rbn_hlx_hlx"/>
</dbReference>
<keyword evidence="3" id="KW-1185">Reference proteome</keyword>
<dbReference type="AlphaFoldDB" id="A0A0R2FQ38"/>
<reference evidence="3 4" key="1">
    <citation type="journal article" date="2015" name="Genome Announc.">
        <title>Expanding the biotechnology potential of lactobacilli through comparative genomics of 213 strains and associated genera.</title>
        <authorList>
            <person name="Sun Z."/>
            <person name="Harris H.M."/>
            <person name="McCann A."/>
            <person name="Guo C."/>
            <person name="Argimon S."/>
            <person name="Zhang W."/>
            <person name="Yang X."/>
            <person name="Jeffery I.B."/>
            <person name="Cooney J.C."/>
            <person name="Kagawa T.F."/>
            <person name="Liu W."/>
            <person name="Song Y."/>
            <person name="Salvetti E."/>
            <person name="Wrobel A."/>
            <person name="Rasinkangas P."/>
            <person name="Parkhill J."/>
            <person name="Rea M.C."/>
            <person name="O'Sullivan O."/>
            <person name="Ritari J."/>
            <person name="Douillard F.P."/>
            <person name="Paul Ross R."/>
            <person name="Yang R."/>
            <person name="Briner A.E."/>
            <person name="Felis G.E."/>
            <person name="de Vos W.M."/>
            <person name="Barrangou R."/>
            <person name="Klaenhammer T.R."/>
            <person name="Caufield P.W."/>
            <person name="Cui Y."/>
            <person name="Zhang H."/>
            <person name="O'Toole P.W."/>
        </authorList>
    </citation>
    <scope>NUCLEOTIDE SEQUENCE [LARGE SCALE GENOMIC DNA]</scope>
    <source>
        <strain evidence="1 4">ATCC BAA-66</strain>
        <strain evidence="2 3">DSM 13344</strain>
    </source>
</reference>
<dbReference type="RefSeq" id="WP_057770641.1">
    <property type="nucleotide sequence ID" value="NZ_JQAT01000005.1"/>
</dbReference>
<dbReference type="Gene3D" id="1.10.1220.10">
    <property type="entry name" value="Met repressor-like"/>
    <property type="match status" value="1"/>
</dbReference>
<dbReference type="PATRIC" id="fig|81857.3.peg.1736"/>
<evidence type="ECO:0000313" key="3">
    <source>
        <dbReference type="Proteomes" id="UP000051645"/>
    </source>
</evidence>
<dbReference type="EMBL" id="JQAT01000005">
    <property type="protein sequence ID" value="KRN27880.1"/>
    <property type="molecule type" value="Genomic_DNA"/>
</dbReference>
<proteinExistence type="predicted"/>
<dbReference type="OrthoDB" id="2166423at2"/>
<dbReference type="STRING" id="81857.IV38_GL001719"/>
<name>A0A0R2FQ38_9LACO</name>
<accession>A0A0R2FQ38</accession>
<protein>
    <submittedName>
        <fullName evidence="2">Uncharacterized protein</fullName>
    </submittedName>
</protein>
<dbReference type="Proteomes" id="UP000051645">
    <property type="component" value="Unassembled WGS sequence"/>
</dbReference>
<comment type="caution">
    <text evidence="2">The sequence shown here is derived from an EMBL/GenBank/DDBJ whole genome shotgun (WGS) entry which is preliminary data.</text>
</comment>
<organism evidence="2 3">
    <name type="scientific">Lactobacillus selangorensis</name>
    <dbReference type="NCBI Taxonomy" id="81857"/>
    <lineage>
        <taxon>Bacteria</taxon>
        <taxon>Bacillati</taxon>
        <taxon>Bacillota</taxon>
        <taxon>Bacilli</taxon>
        <taxon>Lactobacillales</taxon>
        <taxon>Lactobacillaceae</taxon>
        <taxon>Lactobacillus</taxon>
    </lineage>
</organism>
<dbReference type="GO" id="GO:0006355">
    <property type="term" value="P:regulation of DNA-templated transcription"/>
    <property type="evidence" value="ECO:0007669"/>
    <property type="project" value="InterPro"/>
</dbReference>
<evidence type="ECO:0000313" key="1">
    <source>
        <dbReference type="EMBL" id="KRN27880.1"/>
    </source>
</evidence>
<evidence type="ECO:0000313" key="2">
    <source>
        <dbReference type="EMBL" id="KRN30649.1"/>
    </source>
</evidence>
<dbReference type="Proteomes" id="UP000051751">
    <property type="component" value="Unassembled WGS sequence"/>
</dbReference>
<dbReference type="EMBL" id="JQAZ01000006">
    <property type="protein sequence ID" value="KRN30649.1"/>
    <property type="molecule type" value="Genomic_DNA"/>
</dbReference>
<sequence length="82" mass="9362">MATENKKGAFSMDAALFKQVSDYCELSALETDELIEQAVRSYLQPRQQQLEEFAQGYVDMAQLNREIAQEFSQCESEAYALI</sequence>